<dbReference type="PANTHER" id="PTHR24346:SF51">
    <property type="entry name" value="PAS DOMAIN-CONTAINING SERINE_THREONINE-PROTEIN KINASE"/>
    <property type="match status" value="1"/>
</dbReference>
<dbReference type="EMBL" id="JAEPRD010000006">
    <property type="protein sequence ID" value="KAG2212297.1"/>
    <property type="molecule type" value="Genomic_DNA"/>
</dbReference>
<name>A0A8H7RJR8_9FUNG</name>
<sequence>YIHDDDINGERGDDNDALFDHDVDIADSYSTDTSSTVVPRRGHRVLRRKKSSVMTRGMDFVRKMRWKLNGNTGRRLSQPDMDPIDSFTHWRSSWSTQNTPRGSIDSASVPEGLIMPSSSTSSHHEKILILPPIHELTNSSNREAYADQYNRALHTPTRFLPQNQSVITTNAEGAILLFNDIASLCFDINKSIIGKSVLTSLLEEPFRKQITNILSRRRKIVHTQDQSDKGLVLVCGTIIPIIKANTIKSVASLWLKEKKTDHGEHIYIWIFEEIYDTSLSVYVDSKCIIRRVLGTMIEIYGYQENDIIGKPVNCLVPALSKEKRDDNLEKIDRLKFFGSQSSQGIYYPVILNLSRHVAIGDDDLSSFVVKITSLPTISGLMTINRKNGLVKSLNPVPAKYLFGYSVSTIIDEKKIQYKDLVPHLPILINTAIEKGKLSNKSIMENDICKKILQEKCGKGEPSTIYVVHRDGSQFEVELQLKLVESNLVNVWITYDRIDAVAKYKKRSKKEEAFSQVTRLTLDEKIKTKQRIAKLIYDNTDQGLLVSPITERNTKDDDLLLDMSIKKLRKPATQLSRISSFGAMDDRRKLFPSDGTKTNTIANTVTNNDIVPLEAPLKELKKHPLDDYVILEVLGQGTYGTAKLAYRKDDPSQKKLVIKHIIKSKIIVDSWIRDRQLGSIPMEIHILKALQKYPHPNCCRLVTSLEDEDHYFIVMELLGDGMDLFDYIEINKNMTENEIQRIFYQVACAVKHLHQHKIVHRDIKDENIILDQEGKIHLIDFGCATYYKKDRKFDTFTGTLEYCAPEVLKGKPYEGPPQDIWASGILLFTLIYRENPFYNIDEIMERELRVPYVVSEDSLDLIKKMLDRDIEKRINIDQILEHPWFYSFHNNETK</sequence>
<comment type="caution">
    <text evidence="5">The sequence shown here is derived from an EMBL/GenBank/DDBJ whole genome shotgun (WGS) entry which is preliminary data.</text>
</comment>
<keyword evidence="6" id="KW-1185">Reference proteome</keyword>
<feature type="domain" description="Protein kinase" evidence="4">
    <location>
        <begin position="627"/>
        <end position="884"/>
    </location>
</feature>
<dbReference type="PROSITE" id="PS50011">
    <property type="entry name" value="PROTEIN_KINASE_DOM"/>
    <property type="match status" value="1"/>
</dbReference>
<evidence type="ECO:0000256" key="3">
    <source>
        <dbReference type="PROSITE-ProRule" id="PRU10141"/>
    </source>
</evidence>
<dbReference type="PROSITE" id="PS00108">
    <property type="entry name" value="PROTEIN_KINASE_ST"/>
    <property type="match status" value="1"/>
</dbReference>
<organism evidence="5 6">
    <name type="scientific">Mucor saturninus</name>
    <dbReference type="NCBI Taxonomy" id="64648"/>
    <lineage>
        <taxon>Eukaryota</taxon>
        <taxon>Fungi</taxon>
        <taxon>Fungi incertae sedis</taxon>
        <taxon>Mucoromycota</taxon>
        <taxon>Mucoromycotina</taxon>
        <taxon>Mucoromycetes</taxon>
        <taxon>Mucorales</taxon>
        <taxon>Mucorineae</taxon>
        <taxon>Mucoraceae</taxon>
        <taxon>Mucor</taxon>
    </lineage>
</organism>
<dbReference type="Gene3D" id="1.10.510.10">
    <property type="entry name" value="Transferase(Phosphotransferase) domain 1"/>
    <property type="match status" value="1"/>
</dbReference>
<dbReference type="InterPro" id="IPR000014">
    <property type="entry name" value="PAS"/>
</dbReference>
<gene>
    <name evidence="5" type="ORF">INT47_001656</name>
</gene>
<dbReference type="SUPFAM" id="SSF56112">
    <property type="entry name" value="Protein kinase-like (PK-like)"/>
    <property type="match status" value="1"/>
</dbReference>
<reference evidence="5" key="1">
    <citation type="submission" date="2020-12" db="EMBL/GenBank/DDBJ databases">
        <title>Metabolic potential, ecology and presence of endohyphal bacteria is reflected in genomic diversity of Mucoromycotina.</title>
        <authorList>
            <person name="Muszewska A."/>
            <person name="Okrasinska A."/>
            <person name="Steczkiewicz K."/>
            <person name="Drgas O."/>
            <person name="Orlowska M."/>
            <person name="Perlinska-Lenart U."/>
            <person name="Aleksandrzak-Piekarczyk T."/>
            <person name="Szatraj K."/>
            <person name="Zielenkiewicz U."/>
            <person name="Pilsyk S."/>
            <person name="Malc E."/>
            <person name="Mieczkowski P."/>
            <person name="Kruszewska J.S."/>
            <person name="Biernat P."/>
            <person name="Pawlowska J."/>
        </authorList>
    </citation>
    <scope>NUCLEOTIDE SEQUENCE</scope>
    <source>
        <strain evidence="5">WA0000017839</strain>
    </source>
</reference>
<keyword evidence="2 3" id="KW-0067">ATP-binding</keyword>
<feature type="non-terminal residue" evidence="5">
    <location>
        <position position="1"/>
    </location>
</feature>
<dbReference type="PROSITE" id="PS00107">
    <property type="entry name" value="PROTEIN_KINASE_ATP"/>
    <property type="match status" value="1"/>
</dbReference>
<evidence type="ECO:0000313" key="5">
    <source>
        <dbReference type="EMBL" id="KAG2212297.1"/>
    </source>
</evidence>
<evidence type="ECO:0000259" key="4">
    <source>
        <dbReference type="PROSITE" id="PS50011"/>
    </source>
</evidence>
<accession>A0A8H7RJR8</accession>
<feature type="non-terminal residue" evidence="5">
    <location>
        <position position="893"/>
    </location>
</feature>
<dbReference type="AlphaFoldDB" id="A0A8H7RJR8"/>
<dbReference type="Gene3D" id="3.30.450.20">
    <property type="entry name" value="PAS domain"/>
    <property type="match status" value="1"/>
</dbReference>
<dbReference type="GO" id="GO:0004674">
    <property type="term" value="F:protein serine/threonine kinase activity"/>
    <property type="evidence" value="ECO:0007669"/>
    <property type="project" value="TreeGrafter"/>
</dbReference>
<proteinExistence type="predicted"/>
<dbReference type="PANTHER" id="PTHR24346">
    <property type="entry name" value="MAP/MICROTUBULE AFFINITY-REGULATING KINASE"/>
    <property type="match status" value="1"/>
</dbReference>
<dbReference type="GO" id="GO:0045719">
    <property type="term" value="P:negative regulation of glycogen biosynthetic process"/>
    <property type="evidence" value="ECO:0007669"/>
    <property type="project" value="TreeGrafter"/>
</dbReference>
<dbReference type="Pfam" id="PF00069">
    <property type="entry name" value="Pkinase"/>
    <property type="match status" value="1"/>
</dbReference>
<dbReference type="GO" id="GO:0005829">
    <property type="term" value="C:cytosol"/>
    <property type="evidence" value="ECO:0007669"/>
    <property type="project" value="TreeGrafter"/>
</dbReference>
<keyword evidence="1 3" id="KW-0547">Nucleotide-binding</keyword>
<dbReference type="InterPro" id="IPR000719">
    <property type="entry name" value="Prot_kinase_dom"/>
</dbReference>
<dbReference type="OrthoDB" id="10252171at2759"/>
<protein>
    <recommendedName>
        <fullName evidence="4">Protein kinase domain-containing protein</fullName>
    </recommendedName>
</protein>
<evidence type="ECO:0000256" key="1">
    <source>
        <dbReference type="ARBA" id="ARBA00022741"/>
    </source>
</evidence>
<evidence type="ECO:0000256" key="2">
    <source>
        <dbReference type="ARBA" id="ARBA00022840"/>
    </source>
</evidence>
<dbReference type="Pfam" id="PF13426">
    <property type="entry name" value="PAS_9"/>
    <property type="match status" value="1"/>
</dbReference>
<dbReference type="Proteomes" id="UP000603453">
    <property type="component" value="Unassembled WGS sequence"/>
</dbReference>
<dbReference type="Gene3D" id="3.30.200.20">
    <property type="entry name" value="Phosphorylase Kinase, domain 1"/>
    <property type="match status" value="1"/>
</dbReference>
<dbReference type="InterPro" id="IPR017441">
    <property type="entry name" value="Protein_kinase_ATP_BS"/>
</dbReference>
<evidence type="ECO:0000313" key="6">
    <source>
        <dbReference type="Proteomes" id="UP000603453"/>
    </source>
</evidence>
<feature type="binding site" evidence="3">
    <location>
        <position position="658"/>
    </location>
    <ligand>
        <name>ATP</name>
        <dbReference type="ChEBI" id="CHEBI:30616"/>
    </ligand>
</feature>
<dbReference type="InterPro" id="IPR008271">
    <property type="entry name" value="Ser/Thr_kinase_AS"/>
</dbReference>
<dbReference type="GO" id="GO:0005524">
    <property type="term" value="F:ATP binding"/>
    <property type="evidence" value="ECO:0007669"/>
    <property type="project" value="UniProtKB-UniRule"/>
</dbReference>
<dbReference type="GO" id="GO:0035556">
    <property type="term" value="P:intracellular signal transduction"/>
    <property type="evidence" value="ECO:0007669"/>
    <property type="project" value="TreeGrafter"/>
</dbReference>
<dbReference type="FunFam" id="1.10.510.10:FF:000320">
    <property type="entry name" value="Serine/threonine protein kinase"/>
    <property type="match status" value="1"/>
</dbReference>
<dbReference type="InterPro" id="IPR011009">
    <property type="entry name" value="Kinase-like_dom_sf"/>
</dbReference>
<dbReference type="SMART" id="SM00220">
    <property type="entry name" value="S_TKc"/>
    <property type="match status" value="1"/>
</dbReference>
<dbReference type="GO" id="GO:0005634">
    <property type="term" value="C:nucleus"/>
    <property type="evidence" value="ECO:0007669"/>
    <property type="project" value="TreeGrafter"/>
</dbReference>